<evidence type="ECO:0000259" key="1">
    <source>
        <dbReference type="Pfam" id="PF12735"/>
    </source>
</evidence>
<dbReference type="EMBL" id="KV454407">
    <property type="protein sequence ID" value="ODQ67268.1"/>
    <property type="molecule type" value="Genomic_DNA"/>
</dbReference>
<accession>A0A1E3PPN7</accession>
<reference evidence="2 3" key="1">
    <citation type="journal article" date="2016" name="Proc. Natl. Acad. Sci. U.S.A.">
        <title>Comparative genomics of biotechnologically important yeasts.</title>
        <authorList>
            <person name="Riley R."/>
            <person name="Haridas S."/>
            <person name="Wolfe K.H."/>
            <person name="Lopes M.R."/>
            <person name="Hittinger C.T."/>
            <person name="Goeker M."/>
            <person name="Salamov A.A."/>
            <person name="Wisecaver J.H."/>
            <person name="Long T.M."/>
            <person name="Calvey C.H."/>
            <person name="Aerts A.L."/>
            <person name="Barry K.W."/>
            <person name="Choi C."/>
            <person name="Clum A."/>
            <person name="Coughlan A.Y."/>
            <person name="Deshpande S."/>
            <person name="Douglass A.P."/>
            <person name="Hanson S.J."/>
            <person name="Klenk H.-P."/>
            <person name="LaButti K.M."/>
            <person name="Lapidus A."/>
            <person name="Lindquist E.A."/>
            <person name="Lipzen A.M."/>
            <person name="Meier-Kolthoff J.P."/>
            <person name="Ohm R.A."/>
            <person name="Otillar R.P."/>
            <person name="Pangilinan J.L."/>
            <person name="Peng Y."/>
            <person name="Rokas A."/>
            <person name="Rosa C.A."/>
            <person name="Scheuner C."/>
            <person name="Sibirny A.A."/>
            <person name="Slot J.C."/>
            <person name="Stielow J.B."/>
            <person name="Sun H."/>
            <person name="Kurtzman C.P."/>
            <person name="Blackwell M."/>
            <person name="Grigoriev I.V."/>
            <person name="Jeffries T.W."/>
        </authorList>
    </citation>
    <scope>NUCLEOTIDE SEQUENCE [LARGE SCALE GENOMIC DNA]</scope>
    <source>
        <strain evidence="2 3">DSM 6958</strain>
    </source>
</reference>
<evidence type="ECO:0000313" key="3">
    <source>
        <dbReference type="Proteomes" id="UP000095009"/>
    </source>
</evidence>
<dbReference type="GO" id="GO:0005802">
    <property type="term" value="C:trans-Golgi network"/>
    <property type="evidence" value="ECO:0007669"/>
    <property type="project" value="TreeGrafter"/>
</dbReference>
<name>A0A1E3PPN7_9ASCO</name>
<dbReference type="GO" id="GO:0006891">
    <property type="term" value="P:intra-Golgi vesicle-mediated transport"/>
    <property type="evidence" value="ECO:0007669"/>
    <property type="project" value="InterPro"/>
</dbReference>
<dbReference type="InterPro" id="IPR024662">
    <property type="entry name" value="Trs65"/>
</dbReference>
<dbReference type="PANTHER" id="PTHR28159">
    <property type="entry name" value="TRAFFICKING PROTEIN PARTICLE COMPLEX II-SPECIFIC SUBUNIT 65"/>
    <property type="match status" value="1"/>
</dbReference>
<dbReference type="Pfam" id="PF12735">
    <property type="entry name" value="IgD3_Trs65"/>
    <property type="match status" value="1"/>
</dbReference>
<feature type="domain" description="Trafficking protein particle complex II-specific subunit 65 IgD3" evidence="1">
    <location>
        <begin position="614"/>
        <end position="760"/>
    </location>
</feature>
<sequence>MTSILHASNKSLLIPRDVIDLTQYDDSGCLELFSNTSIPNRDKLFFDEFLPVYIKLEIPLNDKNLEKDSTQSTENNNTNTKVQNDIVLLSLESLEKYLEYVFLSLDVTILGSIMAKSDTIAEHRSTDYTKVNHNGLTKLEKSFLISTKSLKSADIVRKIQHGNRVTVIWKSVVELEHPRAPILDSKVIINTSFTLSSLFSQPNFIRDIMLSNINSDRPDEVNNEMNSVPTENLKGSDSDSDSEILEDFKLAEVSNIFDGLSINDSNCSKVVLSTKRLYTSQQLSYEADKAVTNFRGHHGGSSLREIAGTHTKIISTTSAEASQVGKGQKSFNPVVHTNKLPDIPINCSKKFPIYSTVDLKLKYTRAEGTSGTLFTTVTLDSASPTTCVIKGLKLELSNGEVDLNINHDNHFPLILNAGESANLVYRMRVFNNRNASKLLHPVTGINGALGQGVGMNPSAMSNTNRNNGFITSYAQTPTAAGTAKSGVQRLKVTVDSIPILNSDAKEQEEHMVSIDNQQTHSYSFGPAVSTTWNTQADFNALLTLPLSWHPVVPTTPLPLSSSSLPLGKAKYPAGLSNLHANNKLGVGKDSTNINNNTSKLGASGPFGAKLSSLSGVSIQFIGPPSVNLGEIFQWKIFVFNNSAFNKRISMMVQPNDYHQYAQQLKQQSIKQSDKPLLPLRLYPVLSRAALLKSYIQPGHISGDEGLVCLNNDIRLGDVLGPQCSYETNINLLALTKGIHTLNGIRIVDLITDDSYECQGMINVAVG</sequence>
<dbReference type="STRING" id="857566.A0A1E3PPN7"/>
<keyword evidence="3" id="KW-1185">Reference proteome</keyword>
<gene>
    <name evidence="2" type="ORF">NADFUDRAFT_40435</name>
</gene>
<dbReference type="PANTHER" id="PTHR28159:SF1">
    <property type="entry name" value="TRAFFICKING PROTEIN PARTICLE COMPLEX II-SPECIFIC SUBUNIT 65"/>
    <property type="match status" value="1"/>
</dbReference>
<organism evidence="2 3">
    <name type="scientific">Nadsonia fulvescens var. elongata DSM 6958</name>
    <dbReference type="NCBI Taxonomy" id="857566"/>
    <lineage>
        <taxon>Eukaryota</taxon>
        <taxon>Fungi</taxon>
        <taxon>Dikarya</taxon>
        <taxon>Ascomycota</taxon>
        <taxon>Saccharomycotina</taxon>
        <taxon>Dipodascomycetes</taxon>
        <taxon>Dipodascales</taxon>
        <taxon>Dipodascales incertae sedis</taxon>
        <taxon>Nadsonia</taxon>
    </lineage>
</organism>
<dbReference type="Proteomes" id="UP000095009">
    <property type="component" value="Unassembled WGS sequence"/>
</dbReference>
<protein>
    <recommendedName>
        <fullName evidence="1">Trafficking protein particle complex II-specific subunit 65 IgD3 domain-containing protein</fullName>
    </recommendedName>
</protein>
<proteinExistence type="predicted"/>
<dbReference type="AlphaFoldDB" id="A0A1E3PPN7"/>
<evidence type="ECO:0000313" key="2">
    <source>
        <dbReference type="EMBL" id="ODQ67268.1"/>
    </source>
</evidence>
<dbReference type="OrthoDB" id="5345392at2759"/>
<dbReference type="GO" id="GO:1990071">
    <property type="term" value="C:TRAPPII protein complex"/>
    <property type="evidence" value="ECO:0007669"/>
    <property type="project" value="InterPro"/>
</dbReference>
<dbReference type="InterPro" id="IPR055420">
    <property type="entry name" value="IgD3_Trs65"/>
</dbReference>